<dbReference type="RefSeq" id="XP_046010758.1">
    <property type="nucleotide sequence ID" value="XM_046150227.1"/>
</dbReference>
<dbReference type="Proteomes" id="UP000756346">
    <property type="component" value="Unassembled WGS sequence"/>
</dbReference>
<evidence type="ECO:0000256" key="1">
    <source>
        <dbReference type="SAM" id="Phobius"/>
    </source>
</evidence>
<sequence>MDGPADSYVTIRSYEPLVFIVRQLRADVPRESMLELLRTDTSLTGPDRFRENSINLAARLLTMLKIGRAENQVAARGYLDWSAGTLRELISQRFSDAPILDFTHTRFPKTFDAWSLDSISGLSIEFTDNIADHLLLVDDDTTVLIFHHVTFLEYQGPDNLFPPGFIEETKHTLALLFPQGTFGAPQRGKEYKRKWLRKLTAAAAPCAVDQRLGHCFGTLRAEQRHIERFHYWRDRLVILKQAFDEATPTTISQWWHDRRNGERWYTFWVAILVLAVTAFLGLVQCVESALQVYKAFYPS</sequence>
<keyword evidence="1" id="KW-0812">Transmembrane</keyword>
<comment type="caution">
    <text evidence="2">The sequence shown here is derived from an EMBL/GenBank/DDBJ whole genome shotgun (WGS) entry which is preliminary data.</text>
</comment>
<evidence type="ECO:0000313" key="3">
    <source>
        <dbReference type="Proteomes" id="UP000756346"/>
    </source>
</evidence>
<feature type="transmembrane region" description="Helical" evidence="1">
    <location>
        <begin position="264"/>
        <end position="283"/>
    </location>
</feature>
<protein>
    <submittedName>
        <fullName evidence="2">Uncharacterized protein</fullName>
    </submittedName>
</protein>
<dbReference type="AlphaFoldDB" id="A0A9P8Y3R1"/>
<accession>A0A9P8Y3R1</accession>
<keyword evidence="3" id="KW-1185">Reference proteome</keyword>
<dbReference type="EMBL" id="JAGTJQ010000007">
    <property type="protein sequence ID" value="KAH7027959.1"/>
    <property type="molecule type" value="Genomic_DNA"/>
</dbReference>
<proteinExistence type="predicted"/>
<name>A0A9P8Y3R1_9PEZI</name>
<gene>
    <name evidence="2" type="ORF">B0I36DRAFT_246390</name>
</gene>
<dbReference type="OrthoDB" id="5428890at2759"/>
<reference evidence="2" key="1">
    <citation type="journal article" date="2021" name="Nat. Commun.">
        <title>Genetic determinants of endophytism in the Arabidopsis root mycobiome.</title>
        <authorList>
            <person name="Mesny F."/>
            <person name="Miyauchi S."/>
            <person name="Thiergart T."/>
            <person name="Pickel B."/>
            <person name="Atanasova L."/>
            <person name="Karlsson M."/>
            <person name="Huettel B."/>
            <person name="Barry K.W."/>
            <person name="Haridas S."/>
            <person name="Chen C."/>
            <person name="Bauer D."/>
            <person name="Andreopoulos W."/>
            <person name="Pangilinan J."/>
            <person name="LaButti K."/>
            <person name="Riley R."/>
            <person name="Lipzen A."/>
            <person name="Clum A."/>
            <person name="Drula E."/>
            <person name="Henrissat B."/>
            <person name="Kohler A."/>
            <person name="Grigoriev I.V."/>
            <person name="Martin F.M."/>
            <person name="Hacquard S."/>
        </authorList>
    </citation>
    <scope>NUCLEOTIDE SEQUENCE</scope>
    <source>
        <strain evidence="2">MPI-CAGE-CH-0230</strain>
    </source>
</reference>
<keyword evidence="1" id="KW-1133">Transmembrane helix</keyword>
<evidence type="ECO:0000313" key="2">
    <source>
        <dbReference type="EMBL" id="KAH7027959.1"/>
    </source>
</evidence>
<organism evidence="2 3">
    <name type="scientific">Microdochium trichocladiopsis</name>
    <dbReference type="NCBI Taxonomy" id="1682393"/>
    <lineage>
        <taxon>Eukaryota</taxon>
        <taxon>Fungi</taxon>
        <taxon>Dikarya</taxon>
        <taxon>Ascomycota</taxon>
        <taxon>Pezizomycotina</taxon>
        <taxon>Sordariomycetes</taxon>
        <taxon>Xylariomycetidae</taxon>
        <taxon>Xylariales</taxon>
        <taxon>Microdochiaceae</taxon>
        <taxon>Microdochium</taxon>
    </lineage>
</organism>
<dbReference type="GeneID" id="70179773"/>
<keyword evidence="1" id="KW-0472">Membrane</keyword>